<protein>
    <submittedName>
        <fullName evidence="2">Uncharacterized protein</fullName>
    </submittedName>
</protein>
<feature type="compositionally biased region" description="Polar residues" evidence="1">
    <location>
        <begin position="88"/>
        <end position="100"/>
    </location>
</feature>
<dbReference type="EMBL" id="QJKJ01010203">
    <property type="protein sequence ID" value="RDX74364.1"/>
    <property type="molecule type" value="Genomic_DNA"/>
</dbReference>
<sequence length="156" mass="17712">MTKLAKKGNFSCRNWRSYAWKHMKTPGSTKEGWDRPFVITNVFPYGVVELRDEANNRNFKVNGHRIKPFHEGSTPLVGEVESILIEPSSHQPRESSQLRPTPSRPGQALQPNSSRISRDVLRSIIRRLNRDEVVSAKTDSISAKPDQARLHDPSAQ</sequence>
<feature type="non-terminal residue" evidence="2">
    <location>
        <position position="156"/>
    </location>
</feature>
<feature type="region of interest" description="Disordered" evidence="1">
    <location>
        <begin position="86"/>
        <end position="117"/>
    </location>
</feature>
<accession>A0A371F7V5</accession>
<dbReference type="AlphaFoldDB" id="A0A371F7V5"/>
<evidence type="ECO:0000313" key="3">
    <source>
        <dbReference type="Proteomes" id="UP000257109"/>
    </source>
</evidence>
<keyword evidence="3" id="KW-1185">Reference proteome</keyword>
<name>A0A371F7V5_MUCPR</name>
<organism evidence="2 3">
    <name type="scientific">Mucuna pruriens</name>
    <name type="common">Velvet bean</name>
    <name type="synonym">Dolichos pruriens</name>
    <dbReference type="NCBI Taxonomy" id="157652"/>
    <lineage>
        <taxon>Eukaryota</taxon>
        <taxon>Viridiplantae</taxon>
        <taxon>Streptophyta</taxon>
        <taxon>Embryophyta</taxon>
        <taxon>Tracheophyta</taxon>
        <taxon>Spermatophyta</taxon>
        <taxon>Magnoliopsida</taxon>
        <taxon>eudicotyledons</taxon>
        <taxon>Gunneridae</taxon>
        <taxon>Pentapetalae</taxon>
        <taxon>rosids</taxon>
        <taxon>fabids</taxon>
        <taxon>Fabales</taxon>
        <taxon>Fabaceae</taxon>
        <taxon>Papilionoideae</taxon>
        <taxon>50 kb inversion clade</taxon>
        <taxon>NPAAA clade</taxon>
        <taxon>indigoferoid/millettioid clade</taxon>
        <taxon>Phaseoleae</taxon>
        <taxon>Mucuna</taxon>
    </lineage>
</organism>
<evidence type="ECO:0000313" key="2">
    <source>
        <dbReference type="EMBL" id="RDX74364.1"/>
    </source>
</evidence>
<reference evidence="2" key="1">
    <citation type="submission" date="2018-05" db="EMBL/GenBank/DDBJ databases">
        <title>Draft genome of Mucuna pruriens seed.</title>
        <authorList>
            <person name="Nnadi N.E."/>
            <person name="Vos R."/>
            <person name="Hasami M.H."/>
            <person name="Devisetty U.K."/>
            <person name="Aguiy J.C."/>
        </authorList>
    </citation>
    <scope>NUCLEOTIDE SEQUENCE [LARGE SCALE GENOMIC DNA]</scope>
    <source>
        <strain evidence="2">JCA_2017</strain>
    </source>
</reference>
<feature type="region of interest" description="Disordered" evidence="1">
    <location>
        <begin position="134"/>
        <end position="156"/>
    </location>
</feature>
<dbReference type="OrthoDB" id="1637540at2759"/>
<gene>
    <name evidence="2" type="ORF">CR513_45898</name>
</gene>
<evidence type="ECO:0000256" key="1">
    <source>
        <dbReference type="SAM" id="MobiDB-lite"/>
    </source>
</evidence>
<feature type="compositionally biased region" description="Basic and acidic residues" evidence="1">
    <location>
        <begin position="146"/>
        <end position="156"/>
    </location>
</feature>
<dbReference type="Proteomes" id="UP000257109">
    <property type="component" value="Unassembled WGS sequence"/>
</dbReference>
<proteinExistence type="predicted"/>
<comment type="caution">
    <text evidence="2">The sequence shown here is derived from an EMBL/GenBank/DDBJ whole genome shotgun (WGS) entry which is preliminary data.</text>
</comment>
<feature type="non-terminal residue" evidence="2">
    <location>
        <position position="1"/>
    </location>
</feature>